<dbReference type="EMBL" id="QICS01000008">
    <property type="protein sequence ID" value="PXV88365.1"/>
    <property type="molecule type" value="Genomic_DNA"/>
</dbReference>
<dbReference type="EMBL" id="NOKA02000063">
    <property type="protein sequence ID" value="RDY29816.1"/>
    <property type="molecule type" value="Genomic_DNA"/>
</dbReference>
<gene>
    <name evidence="1" type="ORF">C8E03_10888</name>
    <name evidence="2" type="ORF">CG710_018050</name>
</gene>
<reference evidence="1 4" key="2">
    <citation type="submission" date="2018-05" db="EMBL/GenBank/DDBJ databases">
        <title>Genomic Encyclopedia of Type Strains, Phase IV (KMG-IV): sequencing the most valuable type-strain genomes for metagenomic binning, comparative biology and taxonomic classification.</title>
        <authorList>
            <person name="Goeker M."/>
        </authorList>
    </citation>
    <scope>NUCLEOTIDE SEQUENCE [LARGE SCALE GENOMIC DNA]</scope>
    <source>
        <strain evidence="1 4">DSM 28816</strain>
    </source>
</reference>
<dbReference type="AlphaFoldDB" id="A0A255IA45"/>
<evidence type="ECO:0000313" key="4">
    <source>
        <dbReference type="Proteomes" id="UP000247523"/>
    </source>
</evidence>
<reference evidence="2" key="3">
    <citation type="submission" date="2018-07" db="EMBL/GenBank/DDBJ databases">
        <authorList>
            <person name="Quirk P.G."/>
            <person name="Krulwich T.A."/>
        </authorList>
    </citation>
    <scope>NUCLEOTIDE SEQUENCE</scope>
    <source>
        <strain evidence="2">CCRI-19302</strain>
    </source>
</reference>
<sequence>MQTVGGYTIKTGRTRMCPICEGAELRYTGDTKIINEKEHYKHRCIKCSLEFWFDGKYGE</sequence>
<organism evidence="1 4">
    <name type="scientific">Lachnotalea glycerini</name>
    <dbReference type="NCBI Taxonomy" id="1763509"/>
    <lineage>
        <taxon>Bacteria</taxon>
        <taxon>Bacillati</taxon>
        <taxon>Bacillota</taxon>
        <taxon>Clostridia</taxon>
        <taxon>Lachnospirales</taxon>
        <taxon>Lachnospiraceae</taxon>
        <taxon>Lachnotalea</taxon>
    </lineage>
</organism>
<comment type="caution">
    <text evidence="1">The sequence shown here is derived from an EMBL/GenBank/DDBJ whole genome shotgun (WGS) entry which is preliminary data.</text>
</comment>
<dbReference type="Proteomes" id="UP000216411">
    <property type="component" value="Unassembled WGS sequence"/>
</dbReference>
<reference evidence="2 3" key="1">
    <citation type="journal article" date="2017" name="Genome Announc.">
        <title>Draft Genome Sequence of a Sporulating and Motile Strain of Lachnotalea glycerini Isolated from Water in Quebec City, Canada.</title>
        <authorList>
            <person name="Maheux A.F."/>
            <person name="Boudreau D.K."/>
            <person name="Berube E."/>
            <person name="Boissinot M."/>
            <person name="Raymond F."/>
            <person name="Brodeur S."/>
            <person name="Corbeil J."/>
            <person name="Isabel S."/>
            <person name="Omar R.F."/>
            <person name="Bergeron M.G."/>
        </authorList>
    </citation>
    <scope>NUCLEOTIDE SEQUENCE [LARGE SCALE GENOMIC DNA]</scope>
    <source>
        <strain evidence="2 3">CCRI-19302</strain>
    </source>
</reference>
<proteinExistence type="predicted"/>
<evidence type="ECO:0000313" key="1">
    <source>
        <dbReference type="EMBL" id="PXV88365.1"/>
    </source>
</evidence>
<protein>
    <submittedName>
        <fullName evidence="1">Uncharacterized protein</fullName>
    </submittedName>
</protein>
<dbReference type="RefSeq" id="WP_094378296.1">
    <property type="nucleotide sequence ID" value="NZ_NOKA02000063.1"/>
</dbReference>
<evidence type="ECO:0000313" key="3">
    <source>
        <dbReference type="Proteomes" id="UP000216411"/>
    </source>
</evidence>
<dbReference type="Proteomes" id="UP000247523">
    <property type="component" value="Unassembled WGS sequence"/>
</dbReference>
<dbReference type="OrthoDB" id="2053173at2"/>
<name>A0A255IA45_9FIRM</name>
<evidence type="ECO:0000313" key="2">
    <source>
        <dbReference type="EMBL" id="RDY29816.1"/>
    </source>
</evidence>
<keyword evidence="3" id="KW-1185">Reference proteome</keyword>
<accession>A0A255IA45</accession>